<feature type="binding site" evidence="6">
    <location>
        <position position="234"/>
    </location>
    <ligand>
        <name>substrate</name>
    </ligand>
</feature>
<evidence type="ECO:0000313" key="9">
    <source>
        <dbReference type="Proteomes" id="UP000824204"/>
    </source>
</evidence>
<dbReference type="CDD" id="cd06829">
    <property type="entry name" value="PLPDE_III_CANSDC"/>
    <property type="match status" value="1"/>
</dbReference>
<protein>
    <submittedName>
        <fullName evidence="8">Carboxynorspermidine decarboxylase</fullName>
        <ecNumber evidence="8">4.1.1.96</ecNumber>
    </submittedName>
</protein>
<dbReference type="Pfam" id="PF00278">
    <property type="entry name" value="Orn_DAP_Arg_deC"/>
    <property type="match status" value="1"/>
</dbReference>
<gene>
    <name evidence="8" type="primary">nspC</name>
    <name evidence="8" type="ORF">H9741_00390</name>
</gene>
<dbReference type="PANTHER" id="PTHR43727">
    <property type="entry name" value="DIAMINOPIMELATE DECARBOXYLASE"/>
    <property type="match status" value="1"/>
</dbReference>
<dbReference type="NCBIfam" id="TIGR01047">
    <property type="entry name" value="nspC"/>
    <property type="match status" value="1"/>
</dbReference>
<evidence type="ECO:0000256" key="5">
    <source>
        <dbReference type="ARBA" id="ARBA00023239"/>
    </source>
</evidence>
<dbReference type="SUPFAM" id="SSF50621">
    <property type="entry name" value="Alanine racemase C-terminal domain-like"/>
    <property type="match status" value="1"/>
</dbReference>
<evidence type="ECO:0000256" key="6">
    <source>
        <dbReference type="PIRSR" id="PIRSR038941-1"/>
    </source>
</evidence>
<feature type="binding site" evidence="6">
    <location>
        <position position="270"/>
    </location>
    <ligand>
        <name>substrate</name>
    </ligand>
</feature>
<dbReference type="EC" id="4.1.1.96" evidence="8"/>
<dbReference type="AlphaFoldDB" id="A0A9D1V6H8"/>
<comment type="caution">
    <text evidence="8">The sequence shown here is derived from an EMBL/GenBank/DDBJ whole genome shotgun (WGS) entry which is preliminary data.</text>
</comment>
<proteinExistence type="predicted"/>
<dbReference type="GO" id="GO:0008836">
    <property type="term" value="F:diaminopimelate decarboxylase activity"/>
    <property type="evidence" value="ECO:0007669"/>
    <property type="project" value="TreeGrafter"/>
</dbReference>
<feature type="domain" description="Orn/DAP/Arg decarboxylase 2 C-terminal" evidence="7">
    <location>
        <begin position="135"/>
        <end position="326"/>
    </location>
</feature>
<dbReference type="Proteomes" id="UP000824204">
    <property type="component" value="Unassembled WGS sequence"/>
</dbReference>
<keyword evidence="2" id="KW-0210">Decarboxylase</keyword>
<dbReference type="InterPro" id="IPR005730">
    <property type="entry name" value="Nsp_de-COase"/>
</dbReference>
<dbReference type="InterPro" id="IPR009006">
    <property type="entry name" value="Ala_racemase/Decarboxylase_C"/>
</dbReference>
<dbReference type="GO" id="GO:0045312">
    <property type="term" value="P:nor-spermidine biosynthetic process"/>
    <property type="evidence" value="ECO:0007669"/>
    <property type="project" value="InterPro"/>
</dbReference>
<dbReference type="FunFam" id="3.20.20.10:FF:000012">
    <property type="entry name" value="Carboxynorspermidine/carboxyspermidine decarboxylase"/>
    <property type="match status" value="1"/>
</dbReference>
<dbReference type="Gene3D" id="3.20.20.10">
    <property type="entry name" value="Alanine racemase"/>
    <property type="match status" value="1"/>
</dbReference>
<keyword evidence="4" id="KW-0745">Spermidine biosynthesis</keyword>
<evidence type="ECO:0000256" key="1">
    <source>
        <dbReference type="ARBA" id="ARBA00001933"/>
    </source>
</evidence>
<comment type="cofactor">
    <cofactor evidence="1">
        <name>pyridoxal 5'-phosphate</name>
        <dbReference type="ChEBI" id="CHEBI:597326"/>
    </cofactor>
</comment>
<dbReference type="GO" id="GO:0009089">
    <property type="term" value="P:lysine biosynthetic process via diaminopimelate"/>
    <property type="evidence" value="ECO:0007669"/>
    <property type="project" value="TreeGrafter"/>
</dbReference>
<dbReference type="Gene3D" id="2.40.37.10">
    <property type="entry name" value="Lyase, Ornithine Decarboxylase, Chain A, domain 1"/>
    <property type="match status" value="1"/>
</dbReference>
<evidence type="ECO:0000313" key="8">
    <source>
        <dbReference type="EMBL" id="HIX06913.1"/>
    </source>
</evidence>
<reference evidence="8" key="1">
    <citation type="journal article" date="2021" name="PeerJ">
        <title>Extensive microbial diversity within the chicken gut microbiome revealed by metagenomics and culture.</title>
        <authorList>
            <person name="Gilroy R."/>
            <person name="Ravi A."/>
            <person name="Getino M."/>
            <person name="Pursley I."/>
            <person name="Horton D.L."/>
            <person name="Alikhan N.F."/>
            <person name="Baker D."/>
            <person name="Gharbi K."/>
            <person name="Hall N."/>
            <person name="Watson M."/>
            <person name="Adriaenssens E.M."/>
            <person name="Foster-Nyarko E."/>
            <person name="Jarju S."/>
            <person name="Secka A."/>
            <person name="Antonio M."/>
            <person name="Oren A."/>
            <person name="Chaudhuri R.R."/>
            <person name="La Ragione R."/>
            <person name="Hildebrand F."/>
            <person name="Pallen M.J."/>
        </authorList>
    </citation>
    <scope>NUCLEOTIDE SEQUENCE</scope>
    <source>
        <strain evidence="8">811</strain>
    </source>
</reference>
<name>A0A9D1V6H8_9FIRM</name>
<dbReference type="EMBL" id="DXFX01000006">
    <property type="protein sequence ID" value="HIX06913.1"/>
    <property type="molecule type" value="Genomic_DNA"/>
</dbReference>
<evidence type="ECO:0000256" key="2">
    <source>
        <dbReference type="ARBA" id="ARBA00022793"/>
    </source>
</evidence>
<dbReference type="GO" id="GO:0008295">
    <property type="term" value="P:spermidine biosynthetic process"/>
    <property type="evidence" value="ECO:0007669"/>
    <property type="project" value="UniProtKB-KW"/>
</dbReference>
<reference evidence="8" key="2">
    <citation type="submission" date="2021-04" db="EMBL/GenBank/DDBJ databases">
        <authorList>
            <person name="Gilroy R."/>
        </authorList>
    </citation>
    <scope>NUCLEOTIDE SEQUENCE</scope>
    <source>
        <strain evidence="8">811</strain>
    </source>
</reference>
<keyword evidence="3" id="KW-0663">Pyridoxal phosphate</keyword>
<dbReference type="InterPro" id="IPR029066">
    <property type="entry name" value="PLP-binding_barrel"/>
</dbReference>
<dbReference type="SUPFAM" id="SSF51419">
    <property type="entry name" value="PLP-binding barrel"/>
    <property type="match status" value="1"/>
</dbReference>
<keyword evidence="5 8" id="KW-0456">Lyase</keyword>
<evidence type="ECO:0000259" key="7">
    <source>
        <dbReference type="Pfam" id="PF00278"/>
    </source>
</evidence>
<dbReference type="InterPro" id="IPR022643">
    <property type="entry name" value="De-COase2_C"/>
</dbReference>
<evidence type="ECO:0000256" key="3">
    <source>
        <dbReference type="ARBA" id="ARBA00022898"/>
    </source>
</evidence>
<evidence type="ECO:0000256" key="4">
    <source>
        <dbReference type="ARBA" id="ARBA00023066"/>
    </source>
</evidence>
<sequence>MNTPYFLIEEEKLEQNLRLLRSVAERAGCKILLAQKAYSVYQTYPTISNYLDGSTASGVYEARLGREEFGKEVHAYSPAFREEDVKELASLCDHIVFNTPAQVKKYAPLCKKKGVSVGLRINPECSTQEGHAIYDPCAPGSRLGTTLANFDESVLPLLDGLHFHTLCEQNSDDLEVTVRAFCDKFGKYLPRMKWLNLGGGHHITRADYDVDRLVRIVRGLKERYGVQVYLEPGEAVVLNAGTLHARVLDTLHNGLDIAILDVSAACHMPDVLEMPYRPPLFGSGEAGEKAYTYRLAGPTCLAGDVIGDYSFDSPLKEGDELVFGDMALYTMVKTNTFNGMPLPAIRYLGKDGKIQTLREFSYEDFKNRL</sequence>
<accession>A0A9D1V6H8</accession>
<dbReference type="PIRSF" id="PIRSF038941">
    <property type="entry name" value="NspC"/>
    <property type="match status" value="1"/>
</dbReference>
<organism evidence="8 9">
    <name type="scientific">Candidatus Borkfalkia faecipullorum</name>
    <dbReference type="NCBI Taxonomy" id="2838510"/>
    <lineage>
        <taxon>Bacteria</taxon>
        <taxon>Bacillati</taxon>
        <taxon>Bacillota</taxon>
        <taxon>Clostridia</taxon>
        <taxon>Christensenellales</taxon>
        <taxon>Christensenellaceae</taxon>
        <taxon>Candidatus Borkfalkia</taxon>
    </lineage>
</organism>
<dbReference type="PANTHER" id="PTHR43727:SF1">
    <property type="entry name" value="CARBOXYNORSPERMIDINE_CARBOXYSPERMIDINE DECARBOXYLASE"/>
    <property type="match status" value="1"/>
</dbReference>